<feature type="domain" description="Tetrapyrrole biosynthesis uroporphyrinogen III synthase" evidence="1">
    <location>
        <begin position="30"/>
        <end position="261"/>
    </location>
</feature>
<dbReference type="Gene3D" id="3.40.50.10090">
    <property type="match status" value="2"/>
</dbReference>
<accession>A0A0G8AXQ1</accession>
<dbReference type="PANTHER" id="PTHR40082">
    <property type="entry name" value="BLR5956 PROTEIN"/>
    <property type="match status" value="1"/>
</dbReference>
<name>A0A0G8AXQ1_9SYNE</name>
<gene>
    <name evidence="2" type="ORF">TQ37_01985</name>
</gene>
<evidence type="ECO:0000313" key="3">
    <source>
        <dbReference type="Proteomes" id="UP000035037"/>
    </source>
</evidence>
<comment type="caution">
    <text evidence="2">The sequence shown here is derived from an EMBL/GenBank/DDBJ whole genome shotgun (WGS) entry which is preliminary data.</text>
</comment>
<dbReference type="GO" id="GO:0006780">
    <property type="term" value="P:uroporphyrinogen III biosynthetic process"/>
    <property type="evidence" value="ECO:0007669"/>
    <property type="project" value="InterPro"/>
</dbReference>
<evidence type="ECO:0000313" key="2">
    <source>
        <dbReference type="EMBL" id="KKZ14157.1"/>
    </source>
</evidence>
<protein>
    <submittedName>
        <fullName evidence="2">Uroporphyrinogen-III synthase</fullName>
    </submittedName>
</protein>
<dbReference type="InterPro" id="IPR036108">
    <property type="entry name" value="4pyrrol_syn_uPrphyn_synt_sf"/>
</dbReference>
<organism evidence="2 3">
    <name type="scientific">Candidatus Synechococcus spongiarum 15L</name>
    <dbReference type="NCBI Taxonomy" id="1608419"/>
    <lineage>
        <taxon>Bacteria</taxon>
        <taxon>Bacillati</taxon>
        <taxon>Cyanobacteriota</taxon>
        <taxon>Cyanophyceae</taxon>
        <taxon>Synechococcales</taxon>
        <taxon>Synechococcaceae</taxon>
        <taxon>Synechococcus</taxon>
    </lineage>
</organism>
<dbReference type="Proteomes" id="UP000035037">
    <property type="component" value="Unassembled WGS sequence"/>
</dbReference>
<reference evidence="2 3" key="1">
    <citation type="submission" date="2015-02" db="EMBL/GenBank/DDBJ databases">
        <authorList>
            <person name="Slaby B."/>
            <person name="Hentschel U."/>
        </authorList>
    </citation>
    <scope>NUCLEOTIDE SEQUENCE [LARGE SCALE GENOMIC DNA]</scope>
    <source>
        <strain evidence="2">15L</strain>
    </source>
</reference>
<dbReference type="AlphaFoldDB" id="A0A0G8AXQ1"/>
<dbReference type="InterPro" id="IPR003754">
    <property type="entry name" value="4pyrrol_synth_uPrphyn_synth"/>
</dbReference>
<dbReference type="SUPFAM" id="SSF69618">
    <property type="entry name" value="HemD-like"/>
    <property type="match status" value="1"/>
</dbReference>
<dbReference type="Pfam" id="PF02602">
    <property type="entry name" value="HEM4"/>
    <property type="match status" value="1"/>
</dbReference>
<dbReference type="PANTHER" id="PTHR40082:SF1">
    <property type="entry name" value="BLR5956 PROTEIN"/>
    <property type="match status" value="1"/>
</dbReference>
<reference evidence="2 3" key="2">
    <citation type="submission" date="2015-05" db="EMBL/GenBank/DDBJ databases">
        <title>Lifestyle Evolution in Cyanobacterial Symbionts of Sponges.</title>
        <authorList>
            <person name="Burgsdorf I."/>
            <person name="Slaby B.M."/>
            <person name="Handley K.M."/>
            <person name="Haber M."/>
            <person name="Blom J."/>
            <person name="Marshall C.W."/>
            <person name="Gilbert J.A."/>
            <person name="Hentschel U."/>
            <person name="Steindler L."/>
        </authorList>
    </citation>
    <scope>NUCLEOTIDE SEQUENCE [LARGE SCALE GENOMIC DNA]</scope>
    <source>
        <strain evidence="2">15L</strain>
    </source>
</reference>
<proteinExistence type="predicted"/>
<dbReference type="PATRIC" id="fig|1608419.3.peg.1736"/>
<evidence type="ECO:0000259" key="1">
    <source>
        <dbReference type="Pfam" id="PF02602"/>
    </source>
</evidence>
<dbReference type="EMBL" id="JYFQ01000044">
    <property type="protein sequence ID" value="KKZ14157.1"/>
    <property type="molecule type" value="Genomic_DNA"/>
</dbReference>
<dbReference type="GO" id="GO:0004852">
    <property type="term" value="F:uroporphyrinogen-III synthase activity"/>
    <property type="evidence" value="ECO:0007669"/>
    <property type="project" value="InterPro"/>
</dbReference>
<dbReference type="CDD" id="cd06578">
    <property type="entry name" value="HemD"/>
    <property type="match status" value="1"/>
</dbReference>
<sequence length="278" mass="30470">MACDALPSRPLAGRRVLLTRAADASPASRDLFSAAGARVIELPALVIGPPDDWQPLDTALQELERFHWLIFSSANGVDAVRQRLDRMHRRLEQGPDRPRLAAVGRKTAQAIQRQGWPTPFVPEDFVADSLLACFPEPVHDRRLLLPRVQSGGRPLLAEQFRRQGATVVEVPAYESRRSTTIPVEAAAALDQGHVDVITFTSSKIVRNTVALLAAHLGDRWQERLAGPKVVSIGPETSRTCRALLGRVDAEANPHHMEALVAAAGRLFRTPQGRHTDQG</sequence>
<dbReference type="InterPro" id="IPR039793">
    <property type="entry name" value="UROS/Hem4"/>
</dbReference>